<protein>
    <recommendedName>
        <fullName evidence="9">Major facilitator superfamily (MFS) profile domain-containing protein</fullName>
    </recommendedName>
</protein>
<sequence>MGELNTEIDSVLHALGPCSLFPVLQCFLYFLTYIWDAYQLFVYVFISQEVTHKCASPSNTSEPLIPELHDDSFNNTAVHFGKNVSGDVTSTEYPCVYGMHYELPKDFSVVSQYDLVCERAPLAELTQTLLSLGSGMGAATLAGLSDRFGRRRSVIICLLLSVPVSLAAGLAPNYALHAAMKFCLGFLMPGIGVTAFTAGIELFPSSHRPLASGLVSGLWWNFCLSSVAPFAYALRFKSWQTLQLATLGWAALGIFMIVFLSEPLRWLVANNKIEEALRVVKKAARWNRMNPQPVLDIFDDLRSRGHTSKLQNGVDKTTDSAESAKNSVKADVLGTHPATNNEANPPLKTDHAWKPSSTEVHAKAEEELGYKHLIIHRRLRTNTLVSFFI</sequence>
<keyword evidence="2 6" id="KW-0812">Transmembrane</keyword>
<comment type="subcellular location">
    <subcellularLocation>
        <location evidence="1">Membrane</location>
        <topology evidence="1">Multi-pass membrane protein</topology>
    </subcellularLocation>
</comment>
<dbReference type="EMBL" id="JACVVK020000500">
    <property type="protein sequence ID" value="KAK7469898.1"/>
    <property type="molecule type" value="Genomic_DNA"/>
</dbReference>
<comment type="caution">
    <text evidence="7">The sequence shown here is derived from an EMBL/GenBank/DDBJ whole genome shotgun (WGS) entry which is preliminary data.</text>
</comment>
<dbReference type="InterPro" id="IPR005828">
    <property type="entry name" value="MFS_sugar_transport-like"/>
</dbReference>
<gene>
    <name evidence="7" type="ORF">BaRGS_00036118</name>
</gene>
<evidence type="ECO:0000256" key="1">
    <source>
        <dbReference type="ARBA" id="ARBA00004141"/>
    </source>
</evidence>
<reference evidence="7 8" key="1">
    <citation type="journal article" date="2023" name="Sci. Data">
        <title>Genome assembly of the Korean intertidal mud-creeper Batillaria attramentaria.</title>
        <authorList>
            <person name="Patra A.K."/>
            <person name="Ho P.T."/>
            <person name="Jun S."/>
            <person name="Lee S.J."/>
            <person name="Kim Y."/>
            <person name="Won Y.J."/>
        </authorList>
    </citation>
    <scope>NUCLEOTIDE SEQUENCE [LARGE SCALE GENOMIC DNA]</scope>
    <source>
        <strain evidence="7">Wonlab-2016</strain>
    </source>
</reference>
<feature type="transmembrane region" description="Helical" evidence="6">
    <location>
        <begin position="154"/>
        <end position="172"/>
    </location>
</feature>
<dbReference type="Proteomes" id="UP001519460">
    <property type="component" value="Unassembled WGS sequence"/>
</dbReference>
<dbReference type="PANTHER" id="PTHR24064">
    <property type="entry name" value="SOLUTE CARRIER FAMILY 22 MEMBER"/>
    <property type="match status" value="1"/>
</dbReference>
<name>A0ABD0JCV5_9CAEN</name>
<evidence type="ECO:0000313" key="8">
    <source>
        <dbReference type="Proteomes" id="UP001519460"/>
    </source>
</evidence>
<feature type="transmembrane region" description="Helical" evidence="6">
    <location>
        <begin position="246"/>
        <end position="268"/>
    </location>
</feature>
<dbReference type="Gene3D" id="1.20.1250.20">
    <property type="entry name" value="MFS general substrate transporter like domains"/>
    <property type="match status" value="1"/>
</dbReference>
<evidence type="ECO:0000256" key="6">
    <source>
        <dbReference type="SAM" id="Phobius"/>
    </source>
</evidence>
<feature type="transmembrane region" description="Helical" evidence="6">
    <location>
        <begin position="20"/>
        <end position="46"/>
    </location>
</feature>
<feature type="region of interest" description="Disordered" evidence="5">
    <location>
        <begin position="334"/>
        <end position="359"/>
    </location>
</feature>
<evidence type="ECO:0000256" key="4">
    <source>
        <dbReference type="ARBA" id="ARBA00023136"/>
    </source>
</evidence>
<evidence type="ECO:0000256" key="2">
    <source>
        <dbReference type="ARBA" id="ARBA00022692"/>
    </source>
</evidence>
<evidence type="ECO:0000256" key="5">
    <source>
        <dbReference type="SAM" id="MobiDB-lite"/>
    </source>
</evidence>
<accession>A0ABD0JCV5</accession>
<dbReference type="InterPro" id="IPR036259">
    <property type="entry name" value="MFS_trans_sf"/>
</dbReference>
<keyword evidence="4 6" id="KW-0472">Membrane</keyword>
<proteinExistence type="predicted"/>
<dbReference type="Pfam" id="PF00083">
    <property type="entry name" value="Sugar_tr"/>
    <property type="match status" value="1"/>
</dbReference>
<organism evidence="7 8">
    <name type="scientific">Batillaria attramentaria</name>
    <dbReference type="NCBI Taxonomy" id="370345"/>
    <lineage>
        <taxon>Eukaryota</taxon>
        <taxon>Metazoa</taxon>
        <taxon>Spiralia</taxon>
        <taxon>Lophotrochozoa</taxon>
        <taxon>Mollusca</taxon>
        <taxon>Gastropoda</taxon>
        <taxon>Caenogastropoda</taxon>
        <taxon>Sorbeoconcha</taxon>
        <taxon>Cerithioidea</taxon>
        <taxon>Batillariidae</taxon>
        <taxon>Batillaria</taxon>
    </lineage>
</organism>
<dbReference type="GO" id="GO:0016020">
    <property type="term" value="C:membrane"/>
    <property type="evidence" value="ECO:0007669"/>
    <property type="project" value="UniProtKB-SubCell"/>
</dbReference>
<evidence type="ECO:0000256" key="3">
    <source>
        <dbReference type="ARBA" id="ARBA00022989"/>
    </source>
</evidence>
<keyword evidence="8" id="KW-1185">Reference proteome</keyword>
<dbReference type="AlphaFoldDB" id="A0ABD0JCV5"/>
<feature type="transmembrane region" description="Helical" evidence="6">
    <location>
        <begin position="210"/>
        <end position="234"/>
    </location>
</feature>
<evidence type="ECO:0008006" key="9">
    <source>
        <dbReference type="Google" id="ProtNLM"/>
    </source>
</evidence>
<dbReference type="SUPFAM" id="SSF103473">
    <property type="entry name" value="MFS general substrate transporter"/>
    <property type="match status" value="1"/>
</dbReference>
<evidence type="ECO:0000313" key="7">
    <source>
        <dbReference type="EMBL" id="KAK7469898.1"/>
    </source>
</evidence>
<feature type="non-terminal residue" evidence="7">
    <location>
        <position position="389"/>
    </location>
</feature>
<feature type="transmembrane region" description="Helical" evidence="6">
    <location>
        <begin position="178"/>
        <end position="198"/>
    </location>
</feature>
<keyword evidence="3 6" id="KW-1133">Transmembrane helix</keyword>